<gene>
    <name evidence="10" type="ORF">SAMN04487900_1023</name>
    <name evidence="9" type="ORF">SAMN04487901_10346</name>
</gene>
<dbReference type="AlphaFoldDB" id="A0A1H0DDC3"/>
<evidence type="ECO:0000259" key="7">
    <source>
        <dbReference type="Pfam" id="PF07980"/>
    </source>
</evidence>
<evidence type="ECO:0000256" key="5">
    <source>
        <dbReference type="ARBA" id="ARBA00023237"/>
    </source>
</evidence>
<dbReference type="EMBL" id="FNCQ01000003">
    <property type="protein sequence ID" value="SDG35869.1"/>
    <property type="molecule type" value="Genomic_DNA"/>
</dbReference>
<dbReference type="OrthoDB" id="1100079at2"/>
<evidence type="ECO:0000256" key="2">
    <source>
        <dbReference type="ARBA" id="ARBA00006275"/>
    </source>
</evidence>
<feature type="domain" description="RagB/SusD" evidence="7">
    <location>
        <begin position="363"/>
        <end position="513"/>
    </location>
</feature>
<protein>
    <submittedName>
        <fullName evidence="10">SusD family protein</fullName>
    </submittedName>
</protein>
<dbReference type="RefSeq" id="WP_091814910.1">
    <property type="nucleotide sequence ID" value="NZ_FNCQ01000003.1"/>
</dbReference>
<reference evidence="9 12" key="2">
    <citation type="submission" date="2016-10" db="EMBL/GenBank/DDBJ databases">
        <authorList>
            <person name="de Groot N.N."/>
        </authorList>
    </citation>
    <scope>NUCLEOTIDE SEQUENCE [LARGE SCALE GENOMIC DNA]</scope>
    <source>
        <strain evidence="12">BP1-145</strain>
        <strain evidence="9">BP1-148</strain>
    </source>
</reference>
<accession>A0A1H0DDC3</accession>
<sequence length="515" mass="57531">MKAIYKYTLMGLLGATMLTACSDDQLDTTPSTSVATEKMTGSAGSAIAAIDGIYRTMYTTGYTSGWEHEEFGLSAINLAADLMGEDHIQAKSGSGWFYYDYLYDVKGDYTHRQGRPYGVWNFFYTLIANANYVTTAEKTMTGDPSDVNYVVGQAYAIRAFSYFMLAQWYSRTLVGHETEPCVPIYTEPTTKDTQGKARETVAKVYEQIDSDIKKAEELLSATEHARNSKSHINLAVAYGLHARIAQVEEKWDDVLTYSTKAIAEAKKEKINITEVSQFAGLNKVSASNVMWGVNIIADQTTTYASFFTHMDADMGKYGASARQQITRSLYNKMGANDARRAWWNPEDPANGDNGYQQEKFKFVNYATWEGDYIFMRVEEMYLAKAEAECMLGNDGDAQNTLKAFMAYRDPDYTCAKTGTAMSATTDLASGSLREEIIKQRRIELWGEFGRIYDIRRLHQGFVRSTADGHPSAAASAKLNAATSNPESYKWVMVIPQAEFDGNANMDDSKDQNPFD</sequence>
<dbReference type="CDD" id="cd08977">
    <property type="entry name" value="SusD"/>
    <property type="match status" value="1"/>
</dbReference>
<dbReference type="PROSITE" id="PS51257">
    <property type="entry name" value="PROKAR_LIPOPROTEIN"/>
    <property type="match status" value="1"/>
</dbReference>
<dbReference type="EMBL" id="FNIW01000002">
    <property type="protein sequence ID" value="SDN67941.1"/>
    <property type="molecule type" value="Genomic_DNA"/>
</dbReference>
<keyword evidence="4" id="KW-0472">Membrane</keyword>
<proteinExistence type="inferred from homology"/>
<evidence type="ECO:0000256" key="3">
    <source>
        <dbReference type="ARBA" id="ARBA00022729"/>
    </source>
</evidence>
<keyword evidence="11" id="KW-1185">Reference proteome</keyword>
<dbReference type="InterPro" id="IPR012944">
    <property type="entry name" value="SusD_RagB_dom"/>
</dbReference>
<keyword evidence="3 6" id="KW-0732">Signal</keyword>
<dbReference type="Proteomes" id="UP000199134">
    <property type="component" value="Unassembled WGS sequence"/>
</dbReference>
<dbReference type="GO" id="GO:0009279">
    <property type="term" value="C:cell outer membrane"/>
    <property type="evidence" value="ECO:0007669"/>
    <property type="project" value="UniProtKB-SubCell"/>
</dbReference>
<dbReference type="Pfam" id="PF07980">
    <property type="entry name" value="SusD_RagB"/>
    <property type="match status" value="1"/>
</dbReference>
<comment type="similarity">
    <text evidence="2">Belongs to the SusD family.</text>
</comment>
<reference evidence="10 11" key="1">
    <citation type="submission" date="2016-10" db="EMBL/GenBank/DDBJ databases">
        <authorList>
            <person name="Varghese N."/>
            <person name="Submissions S."/>
        </authorList>
    </citation>
    <scope>NUCLEOTIDE SEQUENCE</scope>
    <source>
        <strain evidence="10">BP1-145</strain>
        <strain evidence="11">BP1-148</strain>
    </source>
</reference>
<feature type="domain" description="SusD-like N-terminal" evidence="8">
    <location>
        <begin position="106"/>
        <end position="244"/>
    </location>
</feature>
<feature type="signal peptide" evidence="6">
    <location>
        <begin position="1"/>
        <end position="22"/>
    </location>
</feature>
<dbReference type="Proteomes" id="UP000198779">
    <property type="component" value="Unassembled WGS sequence"/>
</dbReference>
<keyword evidence="5" id="KW-0998">Cell outer membrane</keyword>
<evidence type="ECO:0000313" key="9">
    <source>
        <dbReference type="EMBL" id="SDG35869.1"/>
    </source>
</evidence>
<dbReference type="SUPFAM" id="SSF48452">
    <property type="entry name" value="TPR-like"/>
    <property type="match status" value="1"/>
</dbReference>
<comment type="subcellular location">
    <subcellularLocation>
        <location evidence="1">Cell outer membrane</location>
    </subcellularLocation>
</comment>
<evidence type="ECO:0000313" key="10">
    <source>
        <dbReference type="EMBL" id="SDN67941.1"/>
    </source>
</evidence>
<dbReference type="Pfam" id="PF14322">
    <property type="entry name" value="SusD-like_3"/>
    <property type="match status" value="1"/>
</dbReference>
<evidence type="ECO:0000256" key="1">
    <source>
        <dbReference type="ARBA" id="ARBA00004442"/>
    </source>
</evidence>
<evidence type="ECO:0000259" key="8">
    <source>
        <dbReference type="Pfam" id="PF14322"/>
    </source>
</evidence>
<accession>A0A1G7TMG6</accession>
<evidence type="ECO:0000256" key="6">
    <source>
        <dbReference type="SAM" id="SignalP"/>
    </source>
</evidence>
<dbReference type="InterPro" id="IPR011990">
    <property type="entry name" value="TPR-like_helical_dom_sf"/>
</dbReference>
<name>A0A1H0DDC3_9BACT</name>
<evidence type="ECO:0000313" key="11">
    <source>
        <dbReference type="Proteomes" id="UP000198779"/>
    </source>
</evidence>
<evidence type="ECO:0000256" key="4">
    <source>
        <dbReference type="ARBA" id="ARBA00023136"/>
    </source>
</evidence>
<dbReference type="STRING" id="645274.SAMN04487901_10346"/>
<evidence type="ECO:0000313" key="12">
    <source>
        <dbReference type="Proteomes" id="UP000199134"/>
    </source>
</evidence>
<dbReference type="InterPro" id="IPR033985">
    <property type="entry name" value="SusD-like_N"/>
</dbReference>
<dbReference type="Gene3D" id="1.25.40.390">
    <property type="match status" value="1"/>
</dbReference>
<organism evidence="10 12">
    <name type="scientific">Prevotella communis</name>
    <dbReference type="NCBI Taxonomy" id="2913614"/>
    <lineage>
        <taxon>Bacteria</taxon>
        <taxon>Pseudomonadati</taxon>
        <taxon>Bacteroidota</taxon>
        <taxon>Bacteroidia</taxon>
        <taxon>Bacteroidales</taxon>
        <taxon>Prevotellaceae</taxon>
        <taxon>Prevotella</taxon>
    </lineage>
</organism>
<feature type="chain" id="PRO_5041082779" evidence="6">
    <location>
        <begin position="23"/>
        <end position="515"/>
    </location>
</feature>